<dbReference type="OrthoDB" id="9766840at2"/>
<dbReference type="AlphaFoldDB" id="A0A6N7Q3W7"/>
<sequence>MEPTHAPAGIIMDLAWGCFYASALSAVTDLGIADRLASGPKTAAELASEADAHAPSLYRVLRALASKGVFAEDGEARFHLTPAAELLCKGPFSLRGSVQLATFMPTIEAALHIPHTVKTGECAFEHRHGVGFFEYMKLHPQLGDAFDRGMAGVSDEDNRAIVEAYDFSAATRVVDVGGGLGGLLVEVLRKNASARGILYDRPEVVGRPGRVAEAGLDARVDRVAGSFFGSVPGGADVYLLKYILHDWADDTCVTILKNCRRVMADGGRVLVIDGLIPLGNGEHPAKGLDLCMLAACPGRERTEPEFASLFQAAGLSLARVIPTGGTVTILEGIAA</sequence>
<evidence type="ECO:0000256" key="3">
    <source>
        <dbReference type="ARBA" id="ARBA00022691"/>
    </source>
</evidence>
<keyword evidence="2 7" id="KW-0808">Transferase</keyword>
<reference evidence="7 8" key="1">
    <citation type="submission" date="2019-10" db="EMBL/GenBank/DDBJ databases">
        <title>A soil myxobacterium in the family Polyangiaceae.</title>
        <authorList>
            <person name="Li Y."/>
            <person name="Wang J."/>
        </authorList>
    </citation>
    <scope>NUCLEOTIDE SEQUENCE [LARGE SCALE GENOMIC DNA]</scope>
    <source>
        <strain evidence="7 8">DSM 14734</strain>
    </source>
</reference>
<dbReference type="SUPFAM" id="SSF53335">
    <property type="entry name" value="S-adenosyl-L-methionine-dependent methyltransferases"/>
    <property type="match status" value="1"/>
</dbReference>
<comment type="caution">
    <text evidence="7">The sequence shown here is derived from an EMBL/GenBank/DDBJ whole genome shotgun (WGS) entry which is preliminary data.</text>
</comment>
<dbReference type="GO" id="GO:0046983">
    <property type="term" value="F:protein dimerization activity"/>
    <property type="evidence" value="ECO:0007669"/>
    <property type="project" value="InterPro"/>
</dbReference>
<dbReference type="InterPro" id="IPR016461">
    <property type="entry name" value="COMT-like"/>
</dbReference>
<dbReference type="InterPro" id="IPR001077">
    <property type="entry name" value="COMT_C"/>
</dbReference>
<evidence type="ECO:0000313" key="7">
    <source>
        <dbReference type="EMBL" id="MRG97550.1"/>
    </source>
</evidence>
<proteinExistence type="predicted"/>
<name>A0A6N7Q3W7_9BACT</name>
<dbReference type="InterPro" id="IPR036390">
    <property type="entry name" value="WH_DNA-bd_sf"/>
</dbReference>
<dbReference type="InterPro" id="IPR029063">
    <property type="entry name" value="SAM-dependent_MTases_sf"/>
</dbReference>
<dbReference type="Proteomes" id="UP000440224">
    <property type="component" value="Unassembled WGS sequence"/>
</dbReference>
<evidence type="ECO:0000259" key="5">
    <source>
        <dbReference type="Pfam" id="PF00891"/>
    </source>
</evidence>
<feature type="active site" description="Proton acceptor" evidence="4">
    <location>
        <position position="245"/>
    </location>
</feature>
<dbReference type="RefSeq" id="WP_153824331.1">
    <property type="nucleotide sequence ID" value="NZ_WJIE01000018.1"/>
</dbReference>
<dbReference type="GO" id="GO:0008171">
    <property type="term" value="F:O-methyltransferase activity"/>
    <property type="evidence" value="ECO:0007669"/>
    <property type="project" value="InterPro"/>
</dbReference>
<evidence type="ECO:0000256" key="4">
    <source>
        <dbReference type="PIRSR" id="PIRSR005739-1"/>
    </source>
</evidence>
<evidence type="ECO:0000259" key="6">
    <source>
        <dbReference type="Pfam" id="PF08100"/>
    </source>
</evidence>
<keyword evidence="1 7" id="KW-0489">Methyltransferase</keyword>
<organism evidence="7 8">
    <name type="scientific">Polyangium spumosum</name>
    <dbReference type="NCBI Taxonomy" id="889282"/>
    <lineage>
        <taxon>Bacteria</taxon>
        <taxon>Pseudomonadati</taxon>
        <taxon>Myxococcota</taxon>
        <taxon>Polyangia</taxon>
        <taxon>Polyangiales</taxon>
        <taxon>Polyangiaceae</taxon>
        <taxon>Polyangium</taxon>
    </lineage>
</organism>
<evidence type="ECO:0000256" key="2">
    <source>
        <dbReference type="ARBA" id="ARBA00022679"/>
    </source>
</evidence>
<dbReference type="EMBL" id="WJIE01000018">
    <property type="protein sequence ID" value="MRG97550.1"/>
    <property type="molecule type" value="Genomic_DNA"/>
</dbReference>
<evidence type="ECO:0000256" key="1">
    <source>
        <dbReference type="ARBA" id="ARBA00022603"/>
    </source>
</evidence>
<keyword evidence="3" id="KW-0949">S-adenosyl-L-methionine</keyword>
<dbReference type="Pfam" id="PF08100">
    <property type="entry name" value="Dimerisation"/>
    <property type="match status" value="1"/>
</dbReference>
<keyword evidence="8" id="KW-1185">Reference proteome</keyword>
<gene>
    <name evidence="7" type="ORF">GF068_37315</name>
</gene>
<dbReference type="GO" id="GO:0032259">
    <property type="term" value="P:methylation"/>
    <property type="evidence" value="ECO:0007669"/>
    <property type="project" value="UniProtKB-KW"/>
</dbReference>
<dbReference type="PANTHER" id="PTHR43712:SF2">
    <property type="entry name" value="O-METHYLTRANSFERASE CICE"/>
    <property type="match status" value="1"/>
</dbReference>
<feature type="domain" description="O-methyltransferase dimerisation" evidence="6">
    <location>
        <begin position="12"/>
        <end position="89"/>
    </location>
</feature>
<dbReference type="PIRSF" id="PIRSF005739">
    <property type="entry name" value="O-mtase"/>
    <property type="match status" value="1"/>
</dbReference>
<dbReference type="InterPro" id="IPR036388">
    <property type="entry name" value="WH-like_DNA-bd_sf"/>
</dbReference>
<protein>
    <submittedName>
        <fullName evidence="7">SAM-dependent methyltransferase</fullName>
    </submittedName>
</protein>
<evidence type="ECO:0000313" key="8">
    <source>
        <dbReference type="Proteomes" id="UP000440224"/>
    </source>
</evidence>
<dbReference type="PANTHER" id="PTHR43712">
    <property type="entry name" value="PUTATIVE (AFU_ORTHOLOGUE AFUA_4G14580)-RELATED"/>
    <property type="match status" value="1"/>
</dbReference>
<dbReference type="Gene3D" id="1.10.10.10">
    <property type="entry name" value="Winged helix-like DNA-binding domain superfamily/Winged helix DNA-binding domain"/>
    <property type="match status" value="1"/>
</dbReference>
<accession>A0A6N7Q3W7</accession>
<feature type="domain" description="O-methyltransferase C-terminal" evidence="5">
    <location>
        <begin position="117"/>
        <end position="315"/>
    </location>
</feature>
<dbReference type="InterPro" id="IPR012967">
    <property type="entry name" value="COMT_dimerisation"/>
</dbReference>
<dbReference type="SUPFAM" id="SSF46785">
    <property type="entry name" value="Winged helix' DNA-binding domain"/>
    <property type="match status" value="1"/>
</dbReference>
<dbReference type="Gene3D" id="3.40.50.150">
    <property type="entry name" value="Vaccinia Virus protein VP39"/>
    <property type="match status" value="1"/>
</dbReference>
<dbReference type="PROSITE" id="PS51683">
    <property type="entry name" value="SAM_OMT_II"/>
    <property type="match status" value="1"/>
</dbReference>
<dbReference type="Gene3D" id="1.10.287.1350">
    <property type="match status" value="1"/>
</dbReference>
<dbReference type="Pfam" id="PF00891">
    <property type="entry name" value="Methyltransf_2"/>
    <property type="match status" value="1"/>
</dbReference>